<protein>
    <recommendedName>
        <fullName evidence="3">Protein-glutamine gamma-glutamyltransferase-like C-terminal domain-containing protein</fullName>
    </recommendedName>
</protein>
<feature type="transmembrane region" description="Helical" evidence="2">
    <location>
        <begin position="35"/>
        <end position="54"/>
    </location>
</feature>
<accession>A0ABP8Z4X6</accession>
<dbReference type="Pfam" id="PF13559">
    <property type="entry name" value="DUF4129"/>
    <property type="match status" value="1"/>
</dbReference>
<evidence type="ECO:0000259" key="3">
    <source>
        <dbReference type="Pfam" id="PF13559"/>
    </source>
</evidence>
<dbReference type="InterPro" id="IPR025403">
    <property type="entry name" value="TgpA-like_C"/>
</dbReference>
<evidence type="ECO:0000256" key="1">
    <source>
        <dbReference type="SAM" id="MobiDB-lite"/>
    </source>
</evidence>
<keyword evidence="2" id="KW-0472">Membrane</keyword>
<evidence type="ECO:0000256" key="2">
    <source>
        <dbReference type="SAM" id="Phobius"/>
    </source>
</evidence>
<keyword evidence="2" id="KW-1133">Transmembrane helix</keyword>
<feature type="transmembrane region" description="Helical" evidence="2">
    <location>
        <begin position="101"/>
        <end position="125"/>
    </location>
</feature>
<evidence type="ECO:0000313" key="4">
    <source>
        <dbReference type="EMBL" id="GAA4746659.1"/>
    </source>
</evidence>
<name>A0ABP8Z4X6_9MICO</name>
<feature type="domain" description="Protein-glutamine gamma-glutamyltransferase-like C-terminal" evidence="3">
    <location>
        <begin position="178"/>
        <end position="247"/>
    </location>
</feature>
<reference evidence="5" key="1">
    <citation type="journal article" date="2019" name="Int. J. Syst. Evol. Microbiol.">
        <title>The Global Catalogue of Microorganisms (GCM) 10K type strain sequencing project: providing services to taxonomists for standard genome sequencing and annotation.</title>
        <authorList>
            <consortium name="The Broad Institute Genomics Platform"/>
            <consortium name="The Broad Institute Genome Sequencing Center for Infectious Disease"/>
            <person name="Wu L."/>
            <person name="Ma J."/>
        </authorList>
    </citation>
    <scope>NUCLEOTIDE SEQUENCE [LARGE SCALE GENOMIC DNA]</scope>
    <source>
        <strain evidence="5">JCM 19015</strain>
    </source>
</reference>
<comment type="caution">
    <text evidence="4">The sequence shown here is derived from an EMBL/GenBank/DDBJ whole genome shotgun (WGS) entry which is preliminary data.</text>
</comment>
<keyword evidence="2" id="KW-0812">Transmembrane</keyword>
<evidence type="ECO:0000313" key="5">
    <source>
        <dbReference type="Proteomes" id="UP001500121"/>
    </source>
</evidence>
<sequence length="258" mass="26636">MPSGNYPRRVRRRDGEPERSDAATPARSRATGRRLLPLVVAGAAVVVLSTAVGGRPTVVSPFGGGSADGPPQSAPPAPTSFATPPAANPLVPAVSSVVQTVLVVLVSVVALAVAVLLIRLLVGAIRDRRRRVRLRAGAVLDAGLEPEAADAPTVLRGIAAALGALDEHREPGDAVVRAWLGLQQAAEEAGLTRSPAETPTEFTGRVLSRTGTDRAALRTLLGLYLRARFGDDVIAAADAAAAREALQALAASWEQVRA</sequence>
<keyword evidence="5" id="KW-1185">Reference proteome</keyword>
<gene>
    <name evidence="4" type="ORF">GCM10025783_18360</name>
</gene>
<feature type="region of interest" description="Disordered" evidence="1">
    <location>
        <begin position="1"/>
        <end position="28"/>
    </location>
</feature>
<organism evidence="4 5">
    <name type="scientific">Amnibacterium soli</name>
    <dbReference type="NCBI Taxonomy" id="1282736"/>
    <lineage>
        <taxon>Bacteria</taxon>
        <taxon>Bacillati</taxon>
        <taxon>Actinomycetota</taxon>
        <taxon>Actinomycetes</taxon>
        <taxon>Micrococcales</taxon>
        <taxon>Microbacteriaceae</taxon>
        <taxon>Amnibacterium</taxon>
    </lineage>
</organism>
<proteinExistence type="predicted"/>
<dbReference type="Proteomes" id="UP001500121">
    <property type="component" value="Unassembled WGS sequence"/>
</dbReference>
<dbReference type="EMBL" id="BAABLP010000003">
    <property type="protein sequence ID" value="GAA4746659.1"/>
    <property type="molecule type" value="Genomic_DNA"/>
</dbReference>